<evidence type="ECO:0000313" key="2">
    <source>
        <dbReference type="EMBL" id="KAK4136183.1"/>
    </source>
</evidence>
<comment type="caution">
    <text evidence="2">The sequence shown here is derived from an EMBL/GenBank/DDBJ whole genome shotgun (WGS) entry which is preliminary data.</text>
</comment>
<evidence type="ECO:0000256" key="1">
    <source>
        <dbReference type="SAM" id="MobiDB-lite"/>
    </source>
</evidence>
<dbReference type="AlphaFoldDB" id="A0AAN6UNJ1"/>
<dbReference type="EMBL" id="MU853404">
    <property type="protein sequence ID" value="KAK4136183.1"/>
    <property type="molecule type" value="Genomic_DNA"/>
</dbReference>
<proteinExistence type="predicted"/>
<feature type="region of interest" description="Disordered" evidence="1">
    <location>
        <begin position="70"/>
        <end position="103"/>
    </location>
</feature>
<keyword evidence="3" id="KW-1185">Reference proteome</keyword>
<organism evidence="2 3">
    <name type="scientific">Trichocladium antarcticum</name>
    <dbReference type="NCBI Taxonomy" id="1450529"/>
    <lineage>
        <taxon>Eukaryota</taxon>
        <taxon>Fungi</taxon>
        <taxon>Dikarya</taxon>
        <taxon>Ascomycota</taxon>
        <taxon>Pezizomycotina</taxon>
        <taxon>Sordariomycetes</taxon>
        <taxon>Sordariomycetidae</taxon>
        <taxon>Sordariales</taxon>
        <taxon>Chaetomiaceae</taxon>
        <taxon>Trichocladium</taxon>
    </lineage>
</organism>
<protein>
    <submittedName>
        <fullName evidence="2">Uncharacterized protein</fullName>
    </submittedName>
</protein>
<name>A0AAN6UNJ1_9PEZI</name>
<gene>
    <name evidence="2" type="ORF">BT67DRAFT_233123</name>
</gene>
<evidence type="ECO:0000313" key="3">
    <source>
        <dbReference type="Proteomes" id="UP001304895"/>
    </source>
</evidence>
<dbReference type="Proteomes" id="UP001304895">
    <property type="component" value="Unassembled WGS sequence"/>
</dbReference>
<sequence>MQPRLGAFCGSCRPKIRPVSSVSGTGTSRRGPVSCRAAVCSARVRQAGLAARIGFLLAYWPLNSQAPRQPHMLRAQAPTPEGKWRQMQNGSEFSQPSTEDTRD</sequence>
<reference evidence="2" key="1">
    <citation type="journal article" date="2023" name="Mol. Phylogenet. Evol.">
        <title>Genome-scale phylogeny and comparative genomics of the fungal order Sordariales.</title>
        <authorList>
            <person name="Hensen N."/>
            <person name="Bonometti L."/>
            <person name="Westerberg I."/>
            <person name="Brannstrom I.O."/>
            <person name="Guillou S."/>
            <person name="Cros-Aarteil S."/>
            <person name="Calhoun S."/>
            <person name="Haridas S."/>
            <person name="Kuo A."/>
            <person name="Mondo S."/>
            <person name="Pangilinan J."/>
            <person name="Riley R."/>
            <person name="LaButti K."/>
            <person name="Andreopoulos B."/>
            <person name="Lipzen A."/>
            <person name="Chen C."/>
            <person name="Yan M."/>
            <person name="Daum C."/>
            <person name="Ng V."/>
            <person name="Clum A."/>
            <person name="Steindorff A."/>
            <person name="Ohm R.A."/>
            <person name="Martin F."/>
            <person name="Silar P."/>
            <person name="Natvig D.O."/>
            <person name="Lalanne C."/>
            <person name="Gautier V."/>
            <person name="Ament-Velasquez S.L."/>
            <person name="Kruys A."/>
            <person name="Hutchinson M.I."/>
            <person name="Powell A.J."/>
            <person name="Barry K."/>
            <person name="Miller A.N."/>
            <person name="Grigoriev I.V."/>
            <person name="Debuchy R."/>
            <person name="Gladieux P."/>
            <person name="Hiltunen Thoren M."/>
            <person name="Johannesson H."/>
        </authorList>
    </citation>
    <scope>NUCLEOTIDE SEQUENCE</scope>
    <source>
        <strain evidence="2">CBS 123565</strain>
    </source>
</reference>
<accession>A0AAN6UNJ1</accession>
<reference evidence="2" key="2">
    <citation type="submission" date="2023-05" db="EMBL/GenBank/DDBJ databases">
        <authorList>
            <consortium name="Lawrence Berkeley National Laboratory"/>
            <person name="Steindorff A."/>
            <person name="Hensen N."/>
            <person name="Bonometti L."/>
            <person name="Westerberg I."/>
            <person name="Brannstrom I.O."/>
            <person name="Guillou S."/>
            <person name="Cros-Aarteil S."/>
            <person name="Calhoun S."/>
            <person name="Haridas S."/>
            <person name="Kuo A."/>
            <person name="Mondo S."/>
            <person name="Pangilinan J."/>
            <person name="Riley R."/>
            <person name="Labutti K."/>
            <person name="Andreopoulos B."/>
            <person name="Lipzen A."/>
            <person name="Chen C."/>
            <person name="Yanf M."/>
            <person name="Daum C."/>
            <person name="Ng V."/>
            <person name="Clum A."/>
            <person name="Ohm R."/>
            <person name="Martin F."/>
            <person name="Silar P."/>
            <person name="Natvig D."/>
            <person name="Lalanne C."/>
            <person name="Gautier V."/>
            <person name="Ament-Velasquez S.L."/>
            <person name="Kruys A."/>
            <person name="Hutchinson M.I."/>
            <person name="Powell A.J."/>
            <person name="Barry K."/>
            <person name="Miller A.N."/>
            <person name="Grigoriev I.V."/>
            <person name="Debuchy R."/>
            <person name="Gladieux P."/>
            <person name="Thoren M.H."/>
            <person name="Johannesson H."/>
        </authorList>
    </citation>
    <scope>NUCLEOTIDE SEQUENCE</scope>
    <source>
        <strain evidence="2">CBS 123565</strain>
    </source>
</reference>
<feature type="compositionally biased region" description="Polar residues" evidence="1">
    <location>
        <begin position="86"/>
        <end position="103"/>
    </location>
</feature>